<evidence type="ECO:0000259" key="1">
    <source>
        <dbReference type="Pfam" id="PF05076"/>
    </source>
</evidence>
<dbReference type="STRING" id="212667.VFDL14_22790"/>
<dbReference type="Pfam" id="PF05076">
    <property type="entry name" value="SUFU"/>
    <property type="match status" value="1"/>
</dbReference>
<dbReference type="InterPro" id="IPR020941">
    <property type="entry name" value="SUFU-like_domain"/>
</dbReference>
<proteinExistence type="predicted"/>
<comment type="caution">
    <text evidence="2">The sequence shown here is derived from an EMBL/GenBank/DDBJ whole genome shotgun (WGS) entry which is preliminary data.</text>
</comment>
<dbReference type="RefSeq" id="WP_032550813.1">
    <property type="nucleotide sequence ID" value="NZ_JATABQ010000002.1"/>
</dbReference>
<reference evidence="2 3" key="1">
    <citation type="submission" date="2014-02" db="EMBL/GenBank/DDBJ databases">
        <title>Vibrio fortis Dalian14 Genome Sequencing.</title>
        <authorList>
            <person name="Wang Y."/>
            <person name="Song L."/>
            <person name="Liu G."/>
            <person name="Ding J."/>
        </authorList>
    </citation>
    <scope>NUCLEOTIDE SEQUENCE [LARGE SCALE GENOMIC DNA]</scope>
    <source>
        <strain evidence="2 3">Dalian14</strain>
    </source>
</reference>
<dbReference type="EMBL" id="JFFR01000013">
    <property type="protein sequence ID" value="KDN28992.1"/>
    <property type="molecule type" value="Genomic_DNA"/>
</dbReference>
<keyword evidence="3" id="KW-1185">Reference proteome</keyword>
<sequence length="180" mass="20355">MINSIFKNYLELYGEPTRKAKYKSPDGKVIQIFKWDEDQTDEGVVMYATMGASITLGDKEESCEFFIGLTPDADDIADALAEVALYGNGTTHVPNSGDTVTLSYDLWHGTKARSFMFTDGDEIVPSTKDEHGRQIWFIQLVPLFEEELSYKKEYGEDALWGAFENAEVPYWSSSRSSLFK</sequence>
<organism evidence="2 3">
    <name type="scientific">Vibrio fortis</name>
    <dbReference type="NCBI Taxonomy" id="212667"/>
    <lineage>
        <taxon>Bacteria</taxon>
        <taxon>Pseudomonadati</taxon>
        <taxon>Pseudomonadota</taxon>
        <taxon>Gammaproteobacteria</taxon>
        <taxon>Vibrionales</taxon>
        <taxon>Vibrionaceae</taxon>
        <taxon>Vibrio</taxon>
    </lineage>
</organism>
<name>A0A066USU5_9VIBR</name>
<dbReference type="AlphaFoldDB" id="A0A066USU5"/>
<protein>
    <recommendedName>
        <fullName evidence="1">Suppressor of fused-like domain-containing protein</fullName>
    </recommendedName>
</protein>
<dbReference type="Proteomes" id="UP000027219">
    <property type="component" value="Unassembled WGS sequence"/>
</dbReference>
<evidence type="ECO:0000313" key="2">
    <source>
        <dbReference type="EMBL" id="KDN28992.1"/>
    </source>
</evidence>
<feature type="domain" description="Suppressor of fused-like" evidence="1">
    <location>
        <begin position="30"/>
        <end position="175"/>
    </location>
</feature>
<accession>A0A066USU5</accession>
<dbReference type="OrthoDB" id="5191848at2"/>
<gene>
    <name evidence="2" type="ORF">VFDL14_22790</name>
</gene>
<evidence type="ECO:0000313" key="3">
    <source>
        <dbReference type="Proteomes" id="UP000027219"/>
    </source>
</evidence>